<sequence>AARSNTTMSIAPPPPSIVQPSITPTPQTPGLTQVSARPSGIMTHSRAKQLTVPPITHQRANDQMNDGKSSSESSNNSSLKDIMQEHEQDDMLDTPSDSKPPNDWEAGLDDLHPGSMGQQ</sequence>
<organism evidence="1 2">
    <name type="scientific">Spiromyces aspiralis</name>
    <dbReference type="NCBI Taxonomy" id="68401"/>
    <lineage>
        <taxon>Eukaryota</taxon>
        <taxon>Fungi</taxon>
        <taxon>Fungi incertae sedis</taxon>
        <taxon>Zoopagomycota</taxon>
        <taxon>Kickxellomycotina</taxon>
        <taxon>Kickxellomycetes</taxon>
        <taxon>Kickxellales</taxon>
        <taxon>Kickxellaceae</taxon>
        <taxon>Spiromyces</taxon>
    </lineage>
</organism>
<evidence type="ECO:0000313" key="1">
    <source>
        <dbReference type="EMBL" id="KAJ1675369.1"/>
    </source>
</evidence>
<accession>A0ACC1HN67</accession>
<protein>
    <submittedName>
        <fullName evidence="1">Uncharacterized protein</fullName>
    </submittedName>
</protein>
<proteinExistence type="predicted"/>
<dbReference type="Proteomes" id="UP001145114">
    <property type="component" value="Unassembled WGS sequence"/>
</dbReference>
<gene>
    <name evidence="1" type="ORF">EV182_001404</name>
</gene>
<name>A0ACC1HN67_9FUNG</name>
<evidence type="ECO:0000313" key="2">
    <source>
        <dbReference type="Proteomes" id="UP001145114"/>
    </source>
</evidence>
<dbReference type="EMBL" id="JAMZIH010005341">
    <property type="protein sequence ID" value="KAJ1675369.1"/>
    <property type="molecule type" value="Genomic_DNA"/>
</dbReference>
<feature type="non-terminal residue" evidence="1">
    <location>
        <position position="1"/>
    </location>
</feature>
<comment type="caution">
    <text evidence="1">The sequence shown here is derived from an EMBL/GenBank/DDBJ whole genome shotgun (WGS) entry which is preliminary data.</text>
</comment>
<keyword evidence="2" id="KW-1185">Reference proteome</keyword>
<reference evidence="1" key="1">
    <citation type="submission" date="2022-06" db="EMBL/GenBank/DDBJ databases">
        <title>Phylogenomic reconstructions and comparative analyses of Kickxellomycotina fungi.</title>
        <authorList>
            <person name="Reynolds N.K."/>
            <person name="Stajich J.E."/>
            <person name="Barry K."/>
            <person name="Grigoriev I.V."/>
            <person name="Crous P."/>
            <person name="Smith M.E."/>
        </authorList>
    </citation>
    <scope>NUCLEOTIDE SEQUENCE</scope>
    <source>
        <strain evidence="1">RSA 2271</strain>
    </source>
</reference>